<gene>
    <name evidence="1" type="ORF">H2B03_01145</name>
</gene>
<proteinExistence type="predicted"/>
<evidence type="ECO:0000313" key="2">
    <source>
        <dbReference type="Proteomes" id="UP000559653"/>
    </source>
</evidence>
<name>A0AC60VWS4_9ARCH</name>
<sequence>MPVEFLLDPLALFLSILSGMAVGLSLGLLGGGGSVLAVPLLLYVVGVKDVHVAIGTSALAVGAIAAINLISHKRKNNVQLRTGFAFALPGLGGTLLGAQLGLLTPSENLVMFFALFMGVVGFLMLKRKTAQYDVQSSGKQSLVVLSKKNIPLSGFFVGALAGYFGIGGGFLIVPTLMYSGGLNILQAIGTSLVSVSAFGLTTASSYFVAGHVEITVAFLFVIGGVMGGLFGVKLTDKIPKESLGKIFAVVLFVISAYILSRTLFF</sequence>
<organism evidence="1 2">
    <name type="scientific">Candidatus Nitrosomaritimum aestuariumsis</name>
    <dbReference type="NCBI Taxonomy" id="3342354"/>
    <lineage>
        <taxon>Archaea</taxon>
        <taxon>Nitrososphaerota</taxon>
        <taxon>Nitrososphaeria</taxon>
        <taxon>Nitrosopumilales</taxon>
        <taxon>Nitrosopumilaceae</taxon>
        <taxon>Candidatus Nitrosomaritimum</taxon>
    </lineage>
</organism>
<accession>A0AC60VWS4</accession>
<reference evidence="1 2" key="1">
    <citation type="journal article" date="2020" name="Appl. Environ. Microbiol.">
        <title>Genomic Characteristics of a Novel Species of Ammonia-Oxidizing Archaea from the Jiulong River Estuary.</title>
        <authorList>
            <person name="Zou D."/>
            <person name="Wan R."/>
            <person name="Han L."/>
            <person name="Xu M.N."/>
            <person name="Liu Y."/>
            <person name="Liu H."/>
            <person name="Kao S.J."/>
            <person name="Li M."/>
        </authorList>
    </citation>
    <scope>NUCLEOTIDE SEQUENCE [LARGE SCALE GENOMIC DNA]</scope>
    <source>
        <strain evidence="1">W1bin1</strain>
    </source>
</reference>
<evidence type="ECO:0000313" key="1">
    <source>
        <dbReference type="EMBL" id="MBA4451773.1"/>
    </source>
</evidence>
<dbReference type="Proteomes" id="UP000559653">
    <property type="component" value="Unassembled WGS sequence"/>
</dbReference>
<comment type="caution">
    <text evidence="1">The sequence shown here is derived from an EMBL/GenBank/DDBJ whole genome shotgun (WGS) entry which is preliminary data.</text>
</comment>
<protein>
    <submittedName>
        <fullName evidence="1">Sulfite exporter TauE/SafE family protein</fullName>
    </submittedName>
</protein>
<dbReference type="EMBL" id="JACEMZ010000002">
    <property type="protein sequence ID" value="MBA4451773.1"/>
    <property type="molecule type" value="Genomic_DNA"/>
</dbReference>